<dbReference type="Pfam" id="PF13847">
    <property type="entry name" value="Methyltransf_31"/>
    <property type="match status" value="1"/>
</dbReference>
<protein>
    <submittedName>
        <fullName evidence="2">Methyltransferase domain-containing protein</fullName>
    </submittedName>
</protein>
<name>A0A7Y0AA78_9FLAO</name>
<dbReference type="InterPro" id="IPR029063">
    <property type="entry name" value="SAM-dependent_MTases_sf"/>
</dbReference>
<dbReference type="SUPFAM" id="SSF53335">
    <property type="entry name" value="S-adenosyl-L-methionine-dependent methyltransferases"/>
    <property type="match status" value="1"/>
</dbReference>
<dbReference type="PANTHER" id="PTHR12843:SF5">
    <property type="entry name" value="EEF1A LYSINE METHYLTRANSFERASE 2"/>
    <property type="match status" value="1"/>
</dbReference>
<reference evidence="2 3" key="1">
    <citation type="submission" date="2020-04" db="EMBL/GenBank/DDBJ databases">
        <title>Chryseobacterium sp. RJ-7-14 sp. nov., isolated from Jeju soil.</title>
        <authorList>
            <person name="Dahal R.H."/>
            <person name="Chaudhary D.K."/>
        </authorList>
    </citation>
    <scope>NUCLEOTIDE SEQUENCE [LARGE SCALE GENOMIC DNA]</scope>
    <source>
        <strain evidence="2 3">RJ-7-14</strain>
    </source>
</reference>
<dbReference type="GO" id="GO:0008168">
    <property type="term" value="F:methyltransferase activity"/>
    <property type="evidence" value="ECO:0007669"/>
    <property type="project" value="UniProtKB-KW"/>
</dbReference>
<dbReference type="EMBL" id="JABBGF010000004">
    <property type="protein sequence ID" value="NML59266.1"/>
    <property type="molecule type" value="Genomic_DNA"/>
</dbReference>
<gene>
    <name evidence="2" type="ORF">HHL20_18220</name>
</gene>
<feature type="domain" description="Methyltransferase" evidence="1">
    <location>
        <begin position="47"/>
        <end position="167"/>
    </location>
</feature>
<dbReference type="RefSeq" id="WP_027374771.1">
    <property type="nucleotide sequence ID" value="NZ_JABBGF010000004.1"/>
</dbReference>
<dbReference type="PANTHER" id="PTHR12843">
    <property type="entry name" value="PROTEIN-LYSINE N-METHYLTRANSFERASE METTL10"/>
    <property type="match status" value="1"/>
</dbReference>
<dbReference type="InterPro" id="IPR025714">
    <property type="entry name" value="Methyltranfer_dom"/>
</dbReference>
<evidence type="ECO:0000259" key="1">
    <source>
        <dbReference type="Pfam" id="PF13847"/>
    </source>
</evidence>
<sequence length="207" mass="24004">MNTDKTSTQHWNTIYQSKNENEVSWYQEYPKASIELIKELNLPLSAHIIDIGGGESHLVDVLLEMGYTNISVLDISETALQKNQNRLGEKSKLVNWIATDITEFIPRQKYDLWHDRAAFHFLTAEENVKKYVSIAERTITQDGFLIMGTFSDNGPTKCSGLDTKQFTEESLKKVFERSFELKSFKYLDHSTPFNTIQNFLFCTFQRK</sequence>
<dbReference type="Gene3D" id="3.40.50.150">
    <property type="entry name" value="Vaccinia Virus protein VP39"/>
    <property type="match status" value="1"/>
</dbReference>
<accession>A0A7Y0AA78</accession>
<evidence type="ECO:0000313" key="2">
    <source>
        <dbReference type="EMBL" id="NML59266.1"/>
    </source>
</evidence>
<dbReference type="CDD" id="cd02440">
    <property type="entry name" value="AdoMet_MTases"/>
    <property type="match status" value="1"/>
</dbReference>
<dbReference type="GO" id="GO:0032259">
    <property type="term" value="P:methylation"/>
    <property type="evidence" value="ECO:0007669"/>
    <property type="project" value="UniProtKB-KW"/>
</dbReference>
<dbReference type="AlphaFoldDB" id="A0A7Y0AA78"/>
<organism evidence="2 3">
    <name type="scientific">Chryseobacterium cheonjiense</name>
    <dbReference type="NCBI Taxonomy" id="2728845"/>
    <lineage>
        <taxon>Bacteria</taxon>
        <taxon>Pseudomonadati</taxon>
        <taxon>Bacteroidota</taxon>
        <taxon>Flavobacteriia</taxon>
        <taxon>Flavobacteriales</taxon>
        <taxon>Weeksellaceae</taxon>
        <taxon>Chryseobacterium group</taxon>
        <taxon>Chryseobacterium</taxon>
    </lineage>
</organism>
<keyword evidence="3" id="KW-1185">Reference proteome</keyword>
<keyword evidence="2" id="KW-0808">Transferase</keyword>
<keyword evidence="2" id="KW-0489">Methyltransferase</keyword>
<comment type="caution">
    <text evidence="2">The sequence shown here is derived from an EMBL/GenBank/DDBJ whole genome shotgun (WGS) entry which is preliminary data.</text>
</comment>
<proteinExistence type="predicted"/>
<evidence type="ECO:0000313" key="3">
    <source>
        <dbReference type="Proteomes" id="UP000552615"/>
    </source>
</evidence>
<dbReference type="Proteomes" id="UP000552615">
    <property type="component" value="Unassembled WGS sequence"/>
</dbReference>